<evidence type="ECO:0000256" key="10">
    <source>
        <dbReference type="ARBA" id="ARBA00022676"/>
    </source>
</evidence>
<protein>
    <recommendedName>
        <fullName evidence="7 16">ATP phosphoribosyltransferase</fullName>
        <shortName evidence="16">ATP-PRT</shortName>
        <shortName evidence="16">ATP-PRTase</shortName>
        <ecNumber evidence="6 16">2.4.2.17</ecNumber>
    </recommendedName>
</protein>
<dbReference type="InterPro" id="IPR018198">
    <property type="entry name" value="ATP_PRibTrfase_CS"/>
</dbReference>
<sequence>MVCAHVTKGVPCIMGVPAFMSENALTVLSPAQTAVPETDSPLILALPKGRILKAAAPLLHRAGIVPGPDFNDEKSRLLRFETNDPGIDVVRVRSFDVATFVAFGGAQIGICGADVLMEFDYPEIYAPLDLGIGGCRISIAQPKDRSGLEDNPNRLSQVRVATKYPSLTRRHFAARGINASIVHLHGAMELAPVLDLSHLIVDLVDTGSTLRANGLEETHTIAHITSRLIVNRTALKTQPERITAVINRFRAALASNSAQAKDSQA</sequence>
<comment type="pathway">
    <text evidence="3 16">Amino-acid biosynthesis; L-histidine biosynthesis; L-histidine from 5-phospho-alpha-D-ribose 1-diphosphate: step 1/9.</text>
</comment>
<keyword evidence="8 16" id="KW-0963">Cytoplasm</keyword>
<comment type="catalytic activity">
    <reaction evidence="1 16">
        <text>1-(5-phospho-beta-D-ribosyl)-ATP + diphosphate = 5-phospho-alpha-D-ribose 1-diphosphate + ATP</text>
        <dbReference type="Rhea" id="RHEA:18473"/>
        <dbReference type="ChEBI" id="CHEBI:30616"/>
        <dbReference type="ChEBI" id="CHEBI:33019"/>
        <dbReference type="ChEBI" id="CHEBI:58017"/>
        <dbReference type="ChEBI" id="CHEBI:73183"/>
        <dbReference type="EC" id="2.4.2.17"/>
    </reaction>
</comment>
<dbReference type="RefSeq" id="WP_010515957.1">
    <property type="nucleotide sequence ID" value="NZ_BDLT01000030.1"/>
</dbReference>
<dbReference type="GO" id="GO:0005524">
    <property type="term" value="F:ATP binding"/>
    <property type="evidence" value="ECO:0007669"/>
    <property type="project" value="UniProtKB-KW"/>
</dbReference>
<dbReference type="PROSITE" id="PS01316">
    <property type="entry name" value="ATP_P_PHORIBOSYLTR"/>
    <property type="match status" value="1"/>
</dbReference>
<keyword evidence="13 16" id="KW-0067">ATP-binding</keyword>
<dbReference type="Proteomes" id="UP000247417">
    <property type="component" value="Unassembled WGS sequence"/>
</dbReference>
<comment type="function">
    <text evidence="15 16">Catalyzes the condensation of ATP and 5-phosphoribose 1-diphosphate to form N'-(5'-phosphoribosyl)-ATP (PR-ATP). Has a crucial role in the pathway because the rate of histidine biosynthesis seems to be controlled primarily by regulation of HisG enzymatic activity.</text>
</comment>
<comment type="similarity">
    <text evidence="4 16">Belongs to the ATP phosphoribosyltransferase family. Short subfamily.</text>
</comment>
<dbReference type="PANTHER" id="PTHR21403:SF8">
    <property type="entry name" value="ATP PHOSPHORIBOSYLTRANSFERASE"/>
    <property type="match status" value="1"/>
</dbReference>
<dbReference type="UniPathway" id="UPA00031">
    <property type="reaction ID" value="UER00006"/>
</dbReference>
<reference evidence="18 19" key="1">
    <citation type="submission" date="2017-07" db="EMBL/GenBank/DDBJ databases">
        <title>A draft genome sequence of Komagataeibacter oboediens LMG 18849.</title>
        <authorList>
            <person name="Skraban J."/>
            <person name="Cleenwerck I."/>
            <person name="Vandamme P."/>
            <person name="Trcek J."/>
        </authorList>
    </citation>
    <scope>NUCLEOTIDE SEQUENCE [LARGE SCALE GENOMIC DNA]</scope>
    <source>
        <strain evidence="18 19">LMG 18849</strain>
    </source>
</reference>
<dbReference type="GO" id="GO:0000105">
    <property type="term" value="P:L-histidine biosynthetic process"/>
    <property type="evidence" value="ECO:0007669"/>
    <property type="project" value="UniProtKB-UniRule"/>
</dbReference>
<accession>A0A318R5R5</accession>
<dbReference type="EC" id="2.4.2.17" evidence="6 16"/>
<evidence type="ECO:0000256" key="6">
    <source>
        <dbReference type="ARBA" id="ARBA00011946"/>
    </source>
</evidence>
<keyword evidence="14 16" id="KW-0368">Histidine biosynthesis</keyword>
<dbReference type="InterPro" id="IPR013820">
    <property type="entry name" value="ATP_PRibTrfase_cat"/>
</dbReference>
<dbReference type="Pfam" id="PF01634">
    <property type="entry name" value="HisG"/>
    <property type="match status" value="1"/>
</dbReference>
<evidence type="ECO:0000256" key="8">
    <source>
        <dbReference type="ARBA" id="ARBA00022490"/>
    </source>
</evidence>
<evidence type="ECO:0000259" key="17">
    <source>
        <dbReference type="Pfam" id="PF01634"/>
    </source>
</evidence>
<gene>
    <name evidence="16" type="primary">hisG</name>
    <name evidence="18" type="ORF">CFR80_11580</name>
</gene>
<name>A0A318R5R5_9PROT</name>
<evidence type="ECO:0000256" key="13">
    <source>
        <dbReference type="ARBA" id="ARBA00022840"/>
    </source>
</evidence>
<dbReference type="HAMAP" id="MF_01018">
    <property type="entry name" value="HisG_Short"/>
    <property type="match status" value="1"/>
</dbReference>
<dbReference type="PANTHER" id="PTHR21403">
    <property type="entry name" value="ATP PHOSPHORIBOSYLTRANSFERASE ATP-PRTASE"/>
    <property type="match status" value="1"/>
</dbReference>
<dbReference type="InterPro" id="IPR001348">
    <property type="entry name" value="ATP_PRibTrfase_HisG"/>
</dbReference>
<dbReference type="NCBIfam" id="TIGR00070">
    <property type="entry name" value="hisG"/>
    <property type="match status" value="1"/>
</dbReference>
<evidence type="ECO:0000256" key="14">
    <source>
        <dbReference type="ARBA" id="ARBA00023102"/>
    </source>
</evidence>
<keyword evidence="10 16" id="KW-0328">Glycosyltransferase</keyword>
<dbReference type="InterPro" id="IPR024893">
    <property type="entry name" value="ATP_PRibTrfase_HisG_short"/>
</dbReference>
<dbReference type="Gene3D" id="3.40.190.10">
    <property type="entry name" value="Periplasmic binding protein-like II"/>
    <property type="match status" value="2"/>
</dbReference>
<organism evidence="18 19">
    <name type="scientific">Komagataeibacter oboediens</name>
    <dbReference type="NCBI Taxonomy" id="65958"/>
    <lineage>
        <taxon>Bacteria</taxon>
        <taxon>Pseudomonadati</taxon>
        <taxon>Pseudomonadota</taxon>
        <taxon>Alphaproteobacteria</taxon>
        <taxon>Acetobacterales</taxon>
        <taxon>Acetobacteraceae</taxon>
        <taxon>Komagataeibacter</taxon>
    </lineage>
</organism>
<evidence type="ECO:0000256" key="2">
    <source>
        <dbReference type="ARBA" id="ARBA00004496"/>
    </source>
</evidence>
<evidence type="ECO:0000313" key="18">
    <source>
        <dbReference type="EMBL" id="PYD81493.1"/>
    </source>
</evidence>
<evidence type="ECO:0000256" key="1">
    <source>
        <dbReference type="ARBA" id="ARBA00000915"/>
    </source>
</evidence>
<evidence type="ECO:0000256" key="4">
    <source>
        <dbReference type="ARBA" id="ARBA00009489"/>
    </source>
</evidence>
<comment type="subunit">
    <text evidence="5 16">Heteromultimer composed of HisG and HisZ subunits.</text>
</comment>
<keyword evidence="9 16" id="KW-0028">Amino-acid biosynthesis</keyword>
<evidence type="ECO:0000256" key="15">
    <source>
        <dbReference type="ARBA" id="ARBA00024861"/>
    </source>
</evidence>
<comment type="caution">
    <text evidence="18">The sequence shown here is derived from an EMBL/GenBank/DDBJ whole genome shotgun (WGS) entry which is preliminary data.</text>
</comment>
<evidence type="ECO:0000256" key="16">
    <source>
        <dbReference type="HAMAP-Rule" id="MF_01018"/>
    </source>
</evidence>
<dbReference type="GO" id="GO:0005737">
    <property type="term" value="C:cytoplasm"/>
    <property type="evidence" value="ECO:0007669"/>
    <property type="project" value="UniProtKB-SubCell"/>
</dbReference>
<comment type="subcellular location">
    <subcellularLocation>
        <location evidence="2 16">Cytoplasm</location>
    </subcellularLocation>
</comment>
<evidence type="ECO:0000256" key="12">
    <source>
        <dbReference type="ARBA" id="ARBA00022741"/>
    </source>
</evidence>
<evidence type="ECO:0000256" key="7">
    <source>
        <dbReference type="ARBA" id="ARBA00020998"/>
    </source>
</evidence>
<dbReference type="STRING" id="940286.GCA_000227565_01169"/>
<proteinExistence type="inferred from homology"/>
<evidence type="ECO:0000256" key="3">
    <source>
        <dbReference type="ARBA" id="ARBA00004667"/>
    </source>
</evidence>
<dbReference type="EMBL" id="NKTX01000029">
    <property type="protein sequence ID" value="PYD81493.1"/>
    <property type="molecule type" value="Genomic_DNA"/>
</dbReference>
<evidence type="ECO:0000256" key="9">
    <source>
        <dbReference type="ARBA" id="ARBA00022605"/>
    </source>
</evidence>
<dbReference type="CDD" id="cd13595">
    <property type="entry name" value="PBP2_HisGs"/>
    <property type="match status" value="1"/>
</dbReference>
<keyword evidence="12 16" id="KW-0547">Nucleotide-binding</keyword>
<feature type="domain" description="ATP phosphoribosyltransferase catalytic" evidence="17">
    <location>
        <begin position="93"/>
        <end position="250"/>
    </location>
</feature>
<evidence type="ECO:0000256" key="11">
    <source>
        <dbReference type="ARBA" id="ARBA00022679"/>
    </source>
</evidence>
<dbReference type="GO" id="GO:0003879">
    <property type="term" value="F:ATP phosphoribosyltransferase activity"/>
    <property type="evidence" value="ECO:0007669"/>
    <property type="project" value="UniProtKB-UniRule"/>
</dbReference>
<keyword evidence="11 16" id="KW-0808">Transferase</keyword>
<dbReference type="OrthoDB" id="9806435at2"/>
<dbReference type="AlphaFoldDB" id="A0A318R5R5"/>
<evidence type="ECO:0000256" key="5">
    <source>
        <dbReference type="ARBA" id="ARBA00011496"/>
    </source>
</evidence>
<dbReference type="SUPFAM" id="SSF53850">
    <property type="entry name" value="Periplasmic binding protein-like II"/>
    <property type="match status" value="1"/>
</dbReference>
<comment type="domain">
    <text evidence="16">Lacks the C-terminal regulatory region which is replaced by HisZ.</text>
</comment>
<evidence type="ECO:0000313" key="19">
    <source>
        <dbReference type="Proteomes" id="UP000247417"/>
    </source>
</evidence>